<evidence type="ECO:0000256" key="1">
    <source>
        <dbReference type="ARBA" id="ARBA00004651"/>
    </source>
</evidence>
<keyword evidence="2 10" id="KW-1003">Cell membrane</keyword>
<dbReference type="Pfam" id="PF02537">
    <property type="entry name" value="CRCB"/>
    <property type="match status" value="1"/>
</dbReference>
<comment type="caution">
    <text evidence="11">The sequence shown here is derived from an EMBL/GenBank/DDBJ whole genome shotgun (WGS) entry which is preliminary data.</text>
</comment>
<dbReference type="PANTHER" id="PTHR28259">
    <property type="entry name" value="FLUORIDE EXPORT PROTEIN 1-RELATED"/>
    <property type="match status" value="1"/>
</dbReference>
<keyword evidence="10" id="KW-0479">Metal-binding</keyword>
<evidence type="ECO:0000313" key="11">
    <source>
        <dbReference type="EMBL" id="PJJ65068.1"/>
    </source>
</evidence>
<comment type="function">
    <text evidence="9 10">Fluoride-specific ion channel. Important for reducing fluoride concentration in the cell, thus reducing its toxicity.</text>
</comment>
<gene>
    <name evidence="10" type="primary">fluC</name>
    <name evidence="10" type="synonym">crcB</name>
    <name evidence="11" type="ORF">CLV54_0095</name>
</gene>
<proteinExistence type="inferred from homology"/>
<feature type="binding site" evidence="10">
    <location>
        <position position="79"/>
    </location>
    <ligand>
        <name>Na(+)</name>
        <dbReference type="ChEBI" id="CHEBI:29101"/>
        <note>structural</note>
    </ligand>
</feature>
<keyword evidence="10" id="KW-0813">Transport</keyword>
<name>A0A2M9C3I0_9MICO</name>
<dbReference type="EMBL" id="PGFB01000001">
    <property type="protein sequence ID" value="PJJ65068.1"/>
    <property type="molecule type" value="Genomic_DNA"/>
</dbReference>
<evidence type="ECO:0000313" key="12">
    <source>
        <dbReference type="Proteomes" id="UP000230161"/>
    </source>
</evidence>
<evidence type="ECO:0000256" key="6">
    <source>
        <dbReference type="ARBA" id="ARBA00023303"/>
    </source>
</evidence>
<keyword evidence="10" id="KW-0406">Ion transport</keyword>
<organism evidence="11 12">
    <name type="scientific">Compostimonas suwonensis</name>
    <dbReference type="NCBI Taxonomy" id="1048394"/>
    <lineage>
        <taxon>Bacteria</taxon>
        <taxon>Bacillati</taxon>
        <taxon>Actinomycetota</taxon>
        <taxon>Actinomycetes</taxon>
        <taxon>Micrococcales</taxon>
        <taxon>Microbacteriaceae</taxon>
        <taxon>Compostimonas</taxon>
    </lineage>
</organism>
<evidence type="ECO:0000256" key="9">
    <source>
        <dbReference type="ARBA" id="ARBA00049940"/>
    </source>
</evidence>
<accession>A0A2M9C3I0</accession>
<comment type="activity regulation">
    <text evidence="10">Na(+) is not transported, but it plays an essential structural role and its presence is essential for fluoride channel function.</text>
</comment>
<evidence type="ECO:0000256" key="3">
    <source>
        <dbReference type="ARBA" id="ARBA00022692"/>
    </source>
</evidence>
<dbReference type="GO" id="GO:0062054">
    <property type="term" value="F:fluoride channel activity"/>
    <property type="evidence" value="ECO:0007669"/>
    <property type="project" value="UniProtKB-UniRule"/>
</dbReference>
<keyword evidence="10" id="KW-0915">Sodium</keyword>
<comment type="subcellular location">
    <subcellularLocation>
        <location evidence="1 10">Cell membrane</location>
        <topology evidence="1 10">Multi-pass membrane protein</topology>
    </subcellularLocation>
</comment>
<dbReference type="GO" id="GO:0140114">
    <property type="term" value="P:cellular detoxification of fluoride"/>
    <property type="evidence" value="ECO:0007669"/>
    <property type="project" value="UniProtKB-UniRule"/>
</dbReference>
<dbReference type="InterPro" id="IPR003691">
    <property type="entry name" value="FluC"/>
</dbReference>
<evidence type="ECO:0000256" key="5">
    <source>
        <dbReference type="ARBA" id="ARBA00023136"/>
    </source>
</evidence>
<dbReference type="GO" id="GO:0046872">
    <property type="term" value="F:metal ion binding"/>
    <property type="evidence" value="ECO:0007669"/>
    <property type="project" value="UniProtKB-KW"/>
</dbReference>
<dbReference type="Proteomes" id="UP000230161">
    <property type="component" value="Unassembled WGS sequence"/>
</dbReference>
<reference evidence="11 12" key="1">
    <citation type="submission" date="2017-11" db="EMBL/GenBank/DDBJ databases">
        <title>Genomic Encyclopedia of Archaeal and Bacterial Type Strains, Phase II (KMG-II): From Individual Species to Whole Genera.</title>
        <authorList>
            <person name="Goeker M."/>
        </authorList>
    </citation>
    <scope>NUCLEOTIDE SEQUENCE [LARGE SCALE GENOMIC DNA]</scope>
    <source>
        <strain evidence="11 12">DSM 25625</strain>
    </source>
</reference>
<keyword evidence="12" id="KW-1185">Reference proteome</keyword>
<feature type="transmembrane region" description="Helical" evidence="10">
    <location>
        <begin position="35"/>
        <end position="62"/>
    </location>
</feature>
<evidence type="ECO:0000256" key="2">
    <source>
        <dbReference type="ARBA" id="ARBA00022475"/>
    </source>
</evidence>
<dbReference type="RefSeq" id="WP_100343004.1">
    <property type="nucleotide sequence ID" value="NZ_PGFB01000001.1"/>
</dbReference>
<feature type="transmembrane region" description="Helical" evidence="10">
    <location>
        <begin position="68"/>
        <end position="86"/>
    </location>
</feature>
<dbReference type="NCBIfam" id="TIGR00494">
    <property type="entry name" value="crcB"/>
    <property type="match status" value="1"/>
</dbReference>
<comment type="catalytic activity">
    <reaction evidence="8">
        <text>fluoride(in) = fluoride(out)</text>
        <dbReference type="Rhea" id="RHEA:76159"/>
        <dbReference type="ChEBI" id="CHEBI:17051"/>
    </reaction>
    <physiologicalReaction direction="left-to-right" evidence="8">
        <dbReference type="Rhea" id="RHEA:76160"/>
    </physiologicalReaction>
</comment>
<dbReference type="AlphaFoldDB" id="A0A2M9C3I0"/>
<feature type="transmembrane region" description="Helical" evidence="10">
    <location>
        <begin position="6"/>
        <end position="23"/>
    </location>
</feature>
<keyword evidence="5 10" id="KW-0472">Membrane</keyword>
<evidence type="ECO:0000256" key="4">
    <source>
        <dbReference type="ARBA" id="ARBA00022989"/>
    </source>
</evidence>
<evidence type="ECO:0000256" key="10">
    <source>
        <dbReference type="HAMAP-Rule" id="MF_00454"/>
    </source>
</evidence>
<dbReference type="HAMAP" id="MF_00454">
    <property type="entry name" value="FluC"/>
    <property type="match status" value="1"/>
</dbReference>
<protein>
    <recommendedName>
        <fullName evidence="10">Fluoride-specific ion channel FluC</fullName>
    </recommendedName>
</protein>
<keyword evidence="6 10" id="KW-0407">Ion channel</keyword>
<evidence type="ECO:0000256" key="8">
    <source>
        <dbReference type="ARBA" id="ARBA00035585"/>
    </source>
</evidence>
<sequence length="129" mass="13042">MTPLLFLAIAVAGGIGSVARLLVDGVVRSRLSGGFPLGTMVINLSGSLLLGFLTGLALGGLVAEEWRLVLGGGFLGGYTTFSTASLETVRLVQQRRYREATVNGLGMLLGAVLLAAGGLWAGLALAAAA</sequence>
<keyword evidence="4 10" id="KW-1133">Transmembrane helix</keyword>
<feature type="binding site" evidence="10">
    <location>
        <position position="76"/>
    </location>
    <ligand>
        <name>Na(+)</name>
        <dbReference type="ChEBI" id="CHEBI:29101"/>
        <note>structural</note>
    </ligand>
</feature>
<comment type="similarity">
    <text evidence="7 10">Belongs to the fluoride channel Fluc/FEX (TC 1.A.43) family.</text>
</comment>
<dbReference type="PANTHER" id="PTHR28259:SF1">
    <property type="entry name" value="FLUORIDE EXPORT PROTEIN 1-RELATED"/>
    <property type="match status" value="1"/>
</dbReference>
<keyword evidence="3 10" id="KW-0812">Transmembrane</keyword>
<dbReference type="GO" id="GO:0005886">
    <property type="term" value="C:plasma membrane"/>
    <property type="evidence" value="ECO:0007669"/>
    <property type="project" value="UniProtKB-SubCell"/>
</dbReference>
<evidence type="ECO:0000256" key="7">
    <source>
        <dbReference type="ARBA" id="ARBA00035120"/>
    </source>
</evidence>
<feature type="transmembrane region" description="Helical" evidence="10">
    <location>
        <begin position="107"/>
        <end position="128"/>
    </location>
</feature>